<evidence type="ECO:0000313" key="13">
    <source>
        <dbReference type="Proteomes" id="UP000031561"/>
    </source>
</evidence>
<evidence type="ECO:0000256" key="2">
    <source>
        <dbReference type="ARBA" id="ARBA00022448"/>
    </source>
</evidence>
<dbReference type="AlphaFoldDB" id="A0ABD4T7Q2"/>
<evidence type="ECO:0000259" key="11">
    <source>
        <dbReference type="PROSITE" id="PS50929"/>
    </source>
</evidence>
<dbReference type="InterPro" id="IPR036640">
    <property type="entry name" value="ABC1_TM_sf"/>
</dbReference>
<dbReference type="GO" id="GO:0005524">
    <property type="term" value="F:ATP binding"/>
    <property type="evidence" value="ECO:0007669"/>
    <property type="project" value="UniProtKB-KW"/>
</dbReference>
<feature type="transmembrane region" description="Helical" evidence="9">
    <location>
        <begin position="58"/>
        <end position="78"/>
    </location>
</feature>
<evidence type="ECO:0000256" key="9">
    <source>
        <dbReference type="SAM" id="Phobius"/>
    </source>
</evidence>
<keyword evidence="5" id="KW-0547">Nucleotide-binding</keyword>
<organism evidence="12 13">
    <name type="scientific">Lyngbya confervoides BDU141951</name>
    <dbReference type="NCBI Taxonomy" id="1574623"/>
    <lineage>
        <taxon>Bacteria</taxon>
        <taxon>Bacillati</taxon>
        <taxon>Cyanobacteriota</taxon>
        <taxon>Cyanophyceae</taxon>
        <taxon>Oscillatoriophycideae</taxon>
        <taxon>Oscillatoriales</taxon>
        <taxon>Microcoleaceae</taxon>
        <taxon>Lyngbya</taxon>
    </lineage>
</organism>
<comment type="subcellular location">
    <subcellularLocation>
        <location evidence="1">Cell membrane</location>
        <topology evidence="1">Multi-pass membrane protein</topology>
    </subcellularLocation>
</comment>
<accession>A0ABD4T7Q2</accession>
<dbReference type="PROSITE" id="PS00211">
    <property type="entry name" value="ABC_TRANSPORTER_1"/>
    <property type="match status" value="1"/>
</dbReference>
<dbReference type="InterPro" id="IPR011527">
    <property type="entry name" value="ABC1_TM_dom"/>
</dbReference>
<dbReference type="Proteomes" id="UP000031561">
    <property type="component" value="Unassembled WGS sequence"/>
</dbReference>
<evidence type="ECO:0000256" key="7">
    <source>
        <dbReference type="ARBA" id="ARBA00022989"/>
    </source>
</evidence>
<dbReference type="EMBL" id="JTHE03000098">
    <property type="protein sequence ID" value="MCM1984469.1"/>
    <property type="molecule type" value="Genomic_DNA"/>
</dbReference>
<keyword evidence="8 9" id="KW-0472">Membrane</keyword>
<evidence type="ECO:0000256" key="6">
    <source>
        <dbReference type="ARBA" id="ARBA00022840"/>
    </source>
</evidence>
<dbReference type="Pfam" id="PF00005">
    <property type="entry name" value="ABC_tran"/>
    <property type="match status" value="1"/>
</dbReference>
<reference evidence="12 13" key="1">
    <citation type="journal article" date="2015" name="Genome Announc.">
        <title>Draft Genome Sequence of Filamentous Marine Cyanobacterium Lyngbya confervoides Strain BDU141951.</title>
        <authorList>
            <person name="Chandrababunaidu M.M."/>
            <person name="Sen D."/>
            <person name="Tripathy S."/>
        </authorList>
    </citation>
    <scope>NUCLEOTIDE SEQUENCE [LARGE SCALE GENOMIC DNA]</scope>
    <source>
        <strain evidence="12 13">BDU141951</strain>
    </source>
</reference>
<keyword evidence="4 9" id="KW-0812">Transmembrane</keyword>
<evidence type="ECO:0000256" key="8">
    <source>
        <dbReference type="ARBA" id="ARBA00023136"/>
    </source>
</evidence>
<dbReference type="CDD" id="cd18564">
    <property type="entry name" value="ABC_6TM_exporter_like"/>
    <property type="match status" value="1"/>
</dbReference>
<proteinExistence type="predicted"/>
<gene>
    <name evidence="12" type="ORF">QQ91_0016725</name>
</gene>
<dbReference type="InterPro" id="IPR003593">
    <property type="entry name" value="AAA+_ATPase"/>
</dbReference>
<dbReference type="RefSeq" id="WP_250833383.1">
    <property type="nucleotide sequence ID" value="NZ_JTHE03000098.1"/>
</dbReference>
<dbReference type="InterPro" id="IPR039421">
    <property type="entry name" value="Type_1_exporter"/>
</dbReference>
<protein>
    <submittedName>
        <fullName evidence="12">ABC transporter ATP-binding protein/permease</fullName>
    </submittedName>
</protein>
<keyword evidence="3" id="KW-1003">Cell membrane</keyword>
<dbReference type="GO" id="GO:0055085">
    <property type="term" value="P:transmembrane transport"/>
    <property type="evidence" value="ECO:0007669"/>
    <property type="project" value="UniProtKB-ARBA"/>
</dbReference>
<dbReference type="PROSITE" id="PS50893">
    <property type="entry name" value="ABC_TRANSPORTER_2"/>
    <property type="match status" value="1"/>
</dbReference>
<dbReference type="InterPro" id="IPR017871">
    <property type="entry name" value="ABC_transporter-like_CS"/>
</dbReference>
<feature type="domain" description="ABC transporter" evidence="10">
    <location>
        <begin position="341"/>
        <end position="575"/>
    </location>
</feature>
<dbReference type="PANTHER" id="PTHR24221:SF468">
    <property type="entry name" value="ABC TRANSPORTER"/>
    <property type="match status" value="1"/>
</dbReference>
<feature type="domain" description="ABC transmembrane type-1" evidence="11">
    <location>
        <begin position="16"/>
        <end position="307"/>
    </location>
</feature>
<dbReference type="SUPFAM" id="SSF90123">
    <property type="entry name" value="ABC transporter transmembrane region"/>
    <property type="match status" value="1"/>
</dbReference>
<dbReference type="PANTHER" id="PTHR24221">
    <property type="entry name" value="ATP-BINDING CASSETTE SUB-FAMILY B"/>
    <property type="match status" value="1"/>
</dbReference>
<evidence type="ECO:0000256" key="5">
    <source>
        <dbReference type="ARBA" id="ARBA00022741"/>
    </source>
</evidence>
<dbReference type="InterPro" id="IPR027417">
    <property type="entry name" value="P-loop_NTPase"/>
</dbReference>
<evidence type="ECO:0000256" key="4">
    <source>
        <dbReference type="ARBA" id="ARBA00022692"/>
    </source>
</evidence>
<dbReference type="InterPro" id="IPR003439">
    <property type="entry name" value="ABC_transporter-like_ATP-bd"/>
</dbReference>
<evidence type="ECO:0000259" key="10">
    <source>
        <dbReference type="PROSITE" id="PS50893"/>
    </source>
</evidence>
<sequence>MRFWPQIREQWPLLTLSVLTLLADVGLRVLEPWPLKVLVDYVLVPKQSSDHWLDLDPVWLLTATAMSVILIASLRAIATYWNTVSLAIVGSRVMTQVRDQLYGHLQQLSLRYHSQARSGDLIVRVSSDASRLQEILLTAALPLMVSLLSLTGMVGVMAWLDLKLTLLSLLTFPVFWFAATRLSHRIRQVSLRQRQQEGQVASTAAESLGAIKLIQSLSLEEPFAHLFSQQNQKSLTESIETKRLAAHLERTVDVIIAVGTALVMGYGAKLVIADALTPGDVIIFLTYLRNAYKPIQNFAKYTGRLAKAAASGERILNVLAEVPGVQDRPDAIAAPRLQGGVEFKAVHFQYQPGLHTLKGLSFKAAPGQKIALVGPSGSGKSTLMSLILRLYDPSQGQIRIDGQDICRYRLHSLRSQISVVLQESLLFAATIRENIAYGISGCSQADIEAAARLADAHEFITALPEGYDTVVGEQGSTLSGGQRQRIAIARAAIRQTPILILDEPTSGLDNVSEQRILQALDQLSRNRTTFLITHDLHLAISADQILYLDQGQIIEQGTHAELLQKNGSYATLFQIQSALQPNLTYAC</sequence>
<name>A0ABD4T7Q2_9CYAN</name>
<keyword evidence="13" id="KW-1185">Reference proteome</keyword>
<dbReference type="PROSITE" id="PS50929">
    <property type="entry name" value="ABC_TM1F"/>
    <property type="match status" value="1"/>
</dbReference>
<dbReference type="Pfam" id="PF00664">
    <property type="entry name" value="ABC_membrane"/>
    <property type="match status" value="1"/>
</dbReference>
<dbReference type="SUPFAM" id="SSF52540">
    <property type="entry name" value="P-loop containing nucleoside triphosphate hydrolases"/>
    <property type="match status" value="1"/>
</dbReference>
<dbReference type="Gene3D" id="3.40.50.300">
    <property type="entry name" value="P-loop containing nucleotide triphosphate hydrolases"/>
    <property type="match status" value="1"/>
</dbReference>
<keyword evidence="2" id="KW-0813">Transport</keyword>
<feature type="transmembrane region" description="Helical" evidence="9">
    <location>
        <begin position="135"/>
        <end position="160"/>
    </location>
</feature>
<dbReference type="SMART" id="SM00382">
    <property type="entry name" value="AAA"/>
    <property type="match status" value="1"/>
</dbReference>
<dbReference type="FunFam" id="3.40.50.300:FF:000221">
    <property type="entry name" value="Multidrug ABC transporter ATP-binding protein"/>
    <property type="match status" value="1"/>
</dbReference>
<evidence type="ECO:0000256" key="3">
    <source>
        <dbReference type="ARBA" id="ARBA00022475"/>
    </source>
</evidence>
<evidence type="ECO:0000313" key="12">
    <source>
        <dbReference type="EMBL" id="MCM1984469.1"/>
    </source>
</evidence>
<keyword evidence="7 9" id="KW-1133">Transmembrane helix</keyword>
<dbReference type="Gene3D" id="1.20.1560.10">
    <property type="entry name" value="ABC transporter type 1, transmembrane domain"/>
    <property type="match status" value="2"/>
</dbReference>
<comment type="caution">
    <text evidence="12">The sequence shown here is derived from an EMBL/GenBank/DDBJ whole genome shotgun (WGS) entry which is preliminary data.</text>
</comment>
<feature type="transmembrane region" description="Helical" evidence="9">
    <location>
        <begin position="166"/>
        <end position="184"/>
    </location>
</feature>
<keyword evidence="6 12" id="KW-0067">ATP-binding</keyword>
<dbReference type="GO" id="GO:0005886">
    <property type="term" value="C:plasma membrane"/>
    <property type="evidence" value="ECO:0007669"/>
    <property type="project" value="UniProtKB-SubCell"/>
</dbReference>
<evidence type="ECO:0000256" key="1">
    <source>
        <dbReference type="ARBA" id="ARBA00004651"/>
    </source>
</evidence>